<comment type="similarity">
    <text evidence="2">Belongs to the TacA antitoxin family.</text>
</comment>
<evidence type="ECO:0008006" key="5">
    <source>
        <dbReference type="Google" id="ProtNLM"/>
    </source>
</evidence>
<dbReference type="GO" id="GO:0006355">
    <property type="term" value="P:regulation of DNA-templated transcription"/>
    <property type="evidence" value="ECO:0007669"/>
    <property type="project" value="InterPro"/>
</dbReference>
<dbReference type="Proteomes" id="UP000007382">
    <property type="component" value="Chromosome"/>
</dbReference>
<dbReference type="SUPFAM" id="SSF47598">
    <property type="entry name" value="Ribbon-helix-helix"/>
    <property type="match status" value="1"/>
</dbReference>
<reference evidence="3 4" key="1">
    <citation type="journal article" date="2012" name="J. Bacteriol.">
        <title>Complete Genome Sequence of Leptospirillum ferrooxidans Strain C2-3, Isolated from a Fresh Volcanic Ash Deposit on the Island of Miyake, Japan.</title>
        <authorList>
            <person name="Fujimura R."/>
            <person name="Sato Y."/>
            <person name="Nishizawa T."/>
            <person name="Oshima K."/>
            <person name="Kim S.-W."/>
            <person name="Hattori M."/>
            <person name="Kamijo T."/>
            <person name="Ohta H."/>
        </authorList>
    </citation>
    <scope>NUCLEOTIDE SEQUENCE [LARGE SCALE GENOMIC DNA]</scope>
    <source>
        <strain evidence="3 4">C2-3</strain>
    </source>
</reference>
<evidence type="ECO:0000313" key="4">
    <source>
        <dbReference type="Proteomes" id="UP000007382"/>
    </source>
</evidence>
<dbReference type="Pfam" id="PF08681">
    <property type="entry name" value="TacA1"/>
    <property type="match status" value="1"/>
</dbReference>
<dbReference type="InterPro" id="IPR010985">
    <property type="entry name" value="Ribbon_hlx_hlx"/>
</dbReference>
<organism evidence="3 4">
    <name type="scientific">Leptospirillum ferrooxidans (strain C2-3)</name>
    <dbReference type="NCBI Taxonomy" id="1162668"/>
    <lineage>
        <taxon>Bacteria</taxon>
        <taxon>Pseudomonadati</taxon>
        <taxon>Nitrospirota</taxon>
        <taxon>Nitrospiria</taxon>
        <taxon>Nitrospirales</taxon>
        <taxon>Nitrospiraceae</taxon>
        <taxon>Leptospirillum</taxon>
    </lineage>
</organism>
<dbReference type="eggNOG" id="ENOG5033ME8">
    <property type="taxonomic scope" value="Bacteria"/>
</dbReference>
<dbReference type="STRING" id="1162668.LFE_1380"/>
<dbReference type="Gene3D" id="1.20.5.780">
    <property type="entry name" value="Single helix bin"/>
    <property type="match status" value="1"/>
</dbReference>
<keyword evidence="4" id="KW-1185">Reference proteome</keyword>
<reference evidence="4" key="2">
    <citation type="submission" date="2012-03" db="EMBL/GenBank/DDBJ databases">
        <title>The complete genome sequence of the pioneer microbe on fresh volcanic deposit, Leptospirillum ferrooxidans strain C2-3.</title>
        <authorList>
            <person name="Fujimura R."/>
            <person name="Sato Y."/>
            <person name="Nishizawa T."/>
            <person name="Nanba K."/>
            <person name="Oshima K."/>
            <person name="Hattori M."/>
            <person name="Kamijo T."/>
            <person name="Ohta H."/>
        </authorList>
    </citation>
    <scope>NUCLEOTIDE SEQUENCE [LARGE SCALE GENOMIC DNA]</scope>
    <source>
        <strain evidence="4">C2-3</strain>
    </source>
</reference>
<evidence type="ECO:0000256" key="2">
    <source>
        <dbReference type="ARBA" id="ARBA00049988"/>
    </source>
</evidence>
<dbReference type="HOGENOM" id="CLU_2382597_0_0_0"/>
<name>I0IP64_LEPFC</name>
<dbReference type="PANTHER" id="PTHR35401">
    <property type="entry name" value="COPG FAMILY HELIX-TURN-HELIX PROTEIN-RELATED-RELATED"/>
    <property type="match status" value="1"/>
</dbReference>
<evidence type="ECO:0000256" key="1">
    <source>
        <dbReference type="ARBA" id="ARBA00022649"/>
    </source>
</evidence>
<keyword evidence="1" id="KW-1277">Toxin-antitoxin system</keyword>
<dbReference type="AlphaFoldDB" id="I0IP64"/>
<dbReference type="KEGG" id="lfc:LFE_1380"/>
<dbReference type="OrthoDB" id="9810323at2"/>
<proteinExistence type="inferred from homology"/>
<dbReference type="PANTHER" id="PTHR35401:SF2">
    <property type="entry name" value="ABC-TYPE TRANSPORT SYSTEM"/>
    <property type="match status" value="1"/>
</dbReference>
<dbReference type="RefSeq" id="WP_014449551.1">
    <property type="nucleotide sequence ID" value="NC_017094.1"/>
</dbReference>
<gene>
    <name evidence="3" type="ordered locus">LFE_1380</name>
</gene>
<accession>I0IP64</accession>
<dbReference type="InterPro" id="IPR014795">
    <property type="entry name" value="TacA_1-like"/>
</dbReference>
<dbReference type="PATRIC" id="fig|1162668.3.peg.1634"/>
<dbReference type="EMBL" id="AP012342">
    <property type="protein sequence ID" value="BAM07063.1"/>
    <property type="molecule type" value="Genomic_DNA"/>
</dbReference>
<evidence type="ECO:0000313" key="3">
    <source>
        <dbReference type="EMBL" id="BAM07063.1"/>
    </source>
</evidence>
<protein>
    <recommendedName>
        <fullName evidence="5">DUF1778 domain-containing protein</fullName>
    </recommendedName>
</protein>
<sequence length="94" mass="10390">MSTIAVKNARVELKTTKEAKELLSKAAILDGLDLSSFMLAAAIEKARAILRDHTSIALSEEGQILLSRLLQAHPMPTDKMIELRSLPRLPVRNE</sequence>